<reference evidence="3" key="1">
    <citation type="submission" date="2019-08" db="EMBL/GenBank/DDBJ databases">
        <title>Genomic characterization of a novel candidate phylum (ARYD3) from a high temperature, high salinity tertiary oil reservoir in north central Oklahoma, USA.</title>
        <authorList>
            <person name="Youssef N.H."/>
            <person name="Yadav A."/>
            <person name="Elshahed M.S."/>
        </authorList>
    </citation>
    <scope>NUCLEOTIDE SEQUENCE [LARGE SCALE GENOMIC DNA]</scope>
    <source>
        <strain evidence="3">ARYD3</strain>
    </source>
</reference>
<evidence type="ECO:0000313" key="4">
    <source>
        <dbReference type="Proteomes" id="UP000324143"/>
    </source>
</evidence>
<protein>
    <submittedName>
        <fullName evidence="3">Uncharacterized protein</fullName>
    </submittedName>
</protein>
<dbReference type="SMART" id="SM00028">
    <property type="entry name" value="TPR"/>
    <property type="match status" value="2"/>
</dbReference>
<keyword evidence="1" id="KW-0802">TPR repeat</keyword>
<feature type="signal peptide" evidence="2">
    <location>
        <begin position="1"/>
        <end position="23"/>
    </location>
</feature>
<dbReference type="Proteomes" id="UP000324143">
    <property type="component" value="Unassembled WGS sequence"/>
</dbReference>
<dbReference type="EMBL" id="VSIX01000032">
    <property type="protein sequence ID" value="TYB31548.1"/>
    <property type="molecule type" value="Genomic_DNA"/>
</dbReference>
<name>A0A5D0MK18_9BACT</name>
<evidence type="ECO:0000256" key="2">
    <source>
        <dbReference type="SAM" id="SignalP"/>
    </source>
</evidence>
<dbReference type="PROSITE" id="PS50005">
    <property type="entry name" value="TPR"/>
    <property type="match status" value="1"/>
</dbReference>
<sequence length="110" mass="13062">MKLKVSVSLFVILFLFSCSHTRMQINSDELFSYASELTSQRMYDDALEYYKTILKQNADSQLKAKVYNNMAIIYEIKGENLLARKYYREAINLSNNEEIYRNYQLFLDTL</sequence>
<feature type="chain" id="PRO_5023107584" evidence="2">
    <location>
        <begin position="24"/>
        <end position="110"/>
    </location>
</feature>
<feature type="repeat" description="TPR" evidence="1">
    <location>
        <begin position="64"/>
        <end position="97"/>
    </location>
</feature>
<proteinExistence type="predicted"/>
<organism evidence="3 4">
    <name type="scientific">Candidatus Mcinerneyibacterium aminivorans</name>
    <dbReference type="NCBI Taxonomy" id="2703815"/>
    <lineage>
        <taxon>Bacteria</taxon>
        <taxon>Candidatus Macinerneyibacteriota</taxon>
        <taxon>Candidatus Mcinerneyibacteria</taxon>
        <taxon>Candidatus Mcinerneyibacteriales</taxon>
        <taxon>Candidatus Mcinerneyibacteriaceae</taxon>
        <taxon>Candidatus Mcinerneyibacterium</taxon>
    </lineage>
</organism>
<accession>A0A5D0MK18</accession>
<keyword evidence="2" id="KW-0732">Signal</keyword>
<gene>
    <name evidence="3" type="ORF">FXF47_02850</name>
</gene>
<dbReference type="AlphaFoldDB" id="A0A5D0MK18"/>
<dbReference type="InterPro" id="IPR019734">
    <property type="entry name" value="TPR_rpt"/>
</dbReference>
<dbReference type="Gene3D" id="1.25.40.10">
    <property type="entry name" value="Tetratricopeptide repeat domain"/>
    <property type="match status" value="1"/>
</dbReference>
<dbReference type="PROSITE" id="PS51257">
    <property type="entry name" value="PROKAR_LIPOPROTEIN"/>
    <property type="match status" value="1"/>
</dbReference>
<dbReference type="InterPro" id="IPR011990">
    <property type="entry name" value="TPR-like_helical_dom_sf"/>
</dbReference>
<evidence type="ECO:0000313" key="3">
    <source>
        <dbReference type="EMBL" id="TYB31548.1"/>
    </source>
</evidence>
<dbReference type="SUPFAM" id="SSF48452">
    <property type="entry name" value="TPR-like"/>
    <property type="match status" value="1"/>
</dbReference>
<evidence type="ECO:0000256" key="1">
    <source>
        <dbReference type="PROSITE-ProRule" id="PRU00339"/>
    </source>
</evidence>
<comment type="caution">
    <text evidence="3">The sequence shown here is derived from an EMBL/GenBank/DDBJ whole genome shotgun (WGS) entry which is preliminary data.</text>
</comment>
<keyword evidence="4" id="KW-1185">Reference proteome</keyword>